<feature type="compositionally biased region" description="Polar residues" evidence="3">
    <location>
        <begin position="594"/>
        <end position="603"/>
    </location>
</feature>
<evidence type="ECO:0000313" key="5">
    <source>
        <dbReference type="EMBL" id="GER48470.1"/>
    </source>
</evidence>
<feature type="compositionally biased region" description="Polar residues" evidence="3">
    <location>
        <begin position="90"/>
        <end position="99"/>
    </location>
</feature>
<feature type="region of interest" description="Disordered" evidence="3">
    <location>
        <begin position="594"/>
        <end position="643"/>
    </location>
</feature>
<gene>
    <name evidence="5" type="ORF">STAS_25638</name>
</gene>
<evidence type="ECO:0000256" key="3">
    <source>
        <dbReference type="SAM" id="MobiDB-lite"/>
    </source>
</evidence>
<dbReference type="Proteomes" id="UP000325081">
    <property type="component" value="Unassembled WGS sequence"/>
</dbReference>
<dbReference type="OrthoDB" id="5988181at2759"/>
<accession>A0A5A7QTD5</accession>
<organism evidence="5 6">
    <name type="scientific">Striga asiatica</name>
    <name type="common">Asiatic witchweed</name>
    <name type="synonym">Buchnera asiatica</name>
    <dbReference type="NCBI Taxonomy" id="4170"/>
    <lineage>
        <taxon>Eukaryota</taxon>
        <taxon>Viridiplantae</taxon>
        <taxon>Streptophyta</taxon>
        <taxon>Embryophyta</taxon>
        <taxon>Tracheophyta</taxon>
        <taxon>Spermatophyta</taxon>
        <taxon>Magnoliopsida</taxon>
        <taxon>eudicotyledons</taxon>
        <taxon>Gunneridae</taxon>
        <taxon>Pentapetalae</taxon>
        <taxon>asterids</taxon>
        <taxon>lamiids</taxon>
        <taxon>Lamiales</taxon>
        <taxon>Orobanchaceae</taxon>
        <taxon>Buchnereae</taxon>
        <taxon>Striga</taxon>
    </lineage>
</organism>
<sequence>MYKSKLQELCQRSGWELPTYKTVGDGPGHMPCFRAAVAGRSREFSRSQVIKPKLMMDINWSAEGMPCNSQVCNHRVSAKPSFHLSTVKPQFPLKQTSPPLEQHREKCTNQSCRNSARDRAGSCPHTKPSEMAPGLPKLMMDINWSAEGVPCNSQVCNHHVSVKPSFHLSTVKPQFPLKQTSPPLEQHREKCINQSCRNSARDRAGSCPHTKPSEMAPGLPKLMMDINWSAEGVPCNSQVCNHRVSTKPSFHLSTVKPQFPLKQTSPPLEQHREKCTNQSCRNSARDRAGSCPHTKPSEMAPSNPNFPSNKRHPHWNNIEKNVQIKVAGTLPEIGLGVAHIQNRRRWPRLGNEGLPKLMMDINWSAEGVPCNSQVRNHRVSAKPSFHLSTVKPQFPLKQTSPPLEQHREKCTNQSCRNSARDRAGSCPHTKPSEMAPSNPNFPSNKRHPHWNNIEKNVQIKVAGTLPEIGLGPKLMMDINWSAEGVPCNSQVCNHRVSAKPSFHLSTVKPQFPLKQTSPPLEQHREKCTNQSCRNSARDRAGSCPHKKPSEMAPGLPKLMMDINWSAEGVPCNSQVCNHRVSAKPSFHLSTVKPQFPLKQTSPPLEQHREKCTNQSCRNSARDRAGSCPHTKPSEMAPSNPNFPSNKRHPHWNNIEKNVQIKVAGTLPEIGLGPKLMMDINWSAEGVPCNSQVCNPRLSAKPSFHLSTVKPQFPLKQTSPPLEQHREKCTNQSCRNSARDRAGSCPHTKPSEMAP</sequence>
<dbReference type="EMBL" id="BKCP01008292">
    <property type="protein sequence ID" value="GER48470.1"/>
    <property type="molecule type" value="Genomic_DNA"/>
</dbReference>
<feature type="region of interest" description="Disordered" evidence="3">
    <location>
        <begin position="510"/>
        <end position="554"/>
    </location>
</feature>
<dbReference type="PANTHER" id="PTHR46031">
    <property type="match status" value="1"/>
</dbReference>
<feature type="region of interest" description="Disordered" evidence="3">
    <location>
        <begin position="90"/>
        <end position="134"/>
    </location>
</feature>
<dbReference type="Gene3D" id="3.30.160.20">
    <property type="match status" value="1"/>
</dbReference>
<dbReference type="AlphaFoldDB" id="A0A5A7QTD5"/>
<protein>
    <submittedName>
        <fullName evidence="5">Double-stranded RNA-binding protein 3</fullName>
    </submittedName>
</protein>
<proteinExistence type="predicted"/>
<evidence type="ECO:0000256" key="1">
    <source>
        <dbReference type="ARBA" id="ARBA00022737"/>
    </source>
</evidence>
<dbReference type="GO" id="GO:0003723">
    <property type="term" value="F:RNA binding"/>
    <property type="evidence" value="ECO:0007669"/>
    <property type="project" value="UniProtKB-KW"/>
</dbReference>
<dbReference type="SUPFAM" id="SSF54768">
    <property type="entry name" value="dsRNA-binding domain-like"/>
    <property type="match status" value="1"/>
</dbReference>
<dbReference type="InterPro" id="IPR014720">
    <property type="entry name" value="dsRBD_dom"/>
</dbReference>
<feature type="compositionally biased region" description="Polar residues" evidence="3">
    <location>
        <begin position="711"/>
        <end position="720"/>
    </location>
</feature>
<feature type="compositionally biased region" description="Polar residues" evidence="3">
    <location>
        <begin position="510"/>
        <end position="519"/>
    </location>
</feature>
<dbReference type="Pfam" id="PF00035">
    <property type="entry name" value="dsrm"/>
    <property type="match status" value="1"/>
</dbReference>
<feature type="compositionally biased region" description="Polar residues" evidence="3">
    <location>
        <begin position="258"/>
        <end position="267"/>
    </location>
</feature>
<feature type="region of interest" description="Disordered" evidence="3">
    <location>
        <begin position="393"/>
        <end position="442"/>
    </location>
</feature>
<feature type="compositionally biased region" description="Polar residues" evidence="3">
    <location>
        <begin position="393"/>
        <end position="402"/>
    </location>
</feature>
<keyword evidence="6" id="KW-1185">Reference proteome</keyword>
<reference evidence="6" key="1">
    <citation type="journal article" date="2019" name="Curr. Biol.">
        <title>Genome Sequence of Striga asiatica Provides Insight into the Evolution of Plant Parasitism.</title>
        <authorList>
            <person name="Yoshida S."/>
            <person name="Kim S."/>
            <person name="Wafula E.K."/>
            <person name="Tanskanen J."/>
            <person name="Kim Y.M."/>
            <person name="Honaas L."/>
            <person name="Yang Z."/>
            <person name="Spallek T."/>
            <person name="Conn C.E."/>
            <person name="Ichihashi Y."/>
            <person name="Cheong K."/>
            <person name="Cui S."/>
            <person name="Der J.P."/>
            <person name="Gundlach H."/>
            <person name="Jiao Y."/>
            <person name="Hori C."/>
            <person name="Ishida J.K."/>
            <person name="Kasahara H."/>
            <person name="Kiba T."/>
            <person name="Kim M.S."/>
            <person name="Koo N."/>
            <person name="Laohavisit A."/>
            <person name="Lee Y.H."/>
            <person name="Lumba S."/>
            <person name="McCourt P."/>
            <person name="Mortimer J.C."/>
            <person name="Mutuku J.M."/>
            <person name="Nomura T."/>
            <person name="Sasaki-Sekimoto Y."/>
            <person name="Seto Y."/>
            <person name="Wang Y."/>
            <person name="Wakatake T."/>
            <person name="Sakakibara H."/>
            <person name="Demura T."/>
            <person name="Yamaguchi S."/>
            <person name="Yoneyama K."/>
            <person name="Manabe R.I."/>
            <person name="Nelson D.C."/>
            <person name="Schulman A.H."/>
            <person name="Timko M.P."/>
            <person name="dePamphilis C.W."/>
            <person name="Choi D."/>
            <person name="Shirasu K."/>
        </authorList>
    </citation>
    <scope>NUCLEOTIDE SEQUENCE [LARGE SCALE GENOMIC DNA]</scope>
    <source>
        <strain evidence="6">cv. UVA1</strain>
    </source>
</reference>
<comment type="caution">
    <text evidence="5">The sequence shown here is derived from an EMBL/GenBank/DDBJ whole genome shotgun (WGS) entry which is preliminary data.</text>
</comment>
<evidence type="ECO:0000256" key="2">
    <source>
        <dbReference type="ARBA" id="ARBA00022884"/>
    </source>
</evidence>
<evidence type="ECO:0000259" key="4">
    <source>
        <dbReference type="Pfam" id="PF00035"/>
    </source>
</evidence>
<feature type="region of interest" description="Disordered" evidence="3">
    <location>
        <begin position="711"/>
        <end position="754"/>
    </location>
</feature>
<feature type="domain" description="DRBM" evidence="4">
    <location>
        <begin position="2"/>
        <end position="37"/>
    </location>
</feature>
<feature type="region of interest" description="Disordered" evidence="3">
    <location>
        <begin position="258"/>
        <end position="307"/>
    </location>
</feature>
<evidence type="ECO:0000313" key="6">
    <source>
        <dbReference type="Proteomes" id="UP000325081"/>
    </source>
</evidence>
<keyword evidence="2" id="KW-0694">RNA-binding</keyword>
<name>A0A5A7QTD5_STRAF</name>
<dbReference type="PANTHER" id="PTHR46031:SF26">
    <property type="entry name" value="DOUBLE-STRANDED RNA-BINDING PROTEIN 2"/>
    <property type="match status" value="1"/>
</dbReference>
<keyword evidence="1" id="KW-0677">Repeat</keyword>
<feature type="non-terminal residue" evidence="5">
    <location>
        <position position="754"/>
    </location>
</feature>